<gene>
    <name evidence="3" type="ORF">L0P92_16930</name>
</gene>
<dbReference type="GO" id="GO:0004519">
    <property type="term" value="F:endonuclease activity"/>
    <property type="evidence" value="ECO:0007669"/>
    <property type="project" value="InterPro"/>
</dbReference>
<comment type="caution">
    <text evidence="3">The sequence shown here is derived from an EMBL/GenBank/DDBJ whole genome shotgun (WGS) entry which is preliminary data.</text>
</comment>
<dbReference type="Proteomes" id="UP001139384">
    <property type="component" value="Unassembled WGS sequence"/>
</dbReference>
<dbReference type="Gene3D" id="3.40.50.300">
    <property type="entry name" value="P-loop containing nucleotide triphosphate hydrolases"/>
    <property type="match status" value="1"/>
</dbReference>
<dbReference type="EMBL" id="JAKEIP010000059">
    <property type="protein sequence ID" value="MCF1595245.1"/>
    <property type="molecule type" value="Genomic_DNA"/>
</dbReference>
<protein>
    <recommendedName>
        <fullName evidence="5">Restriction endonuclease type IV Mrr domain-containing protein</fullName>
    </recommendedName>
</protein>
<dbReference type="AlphaFoldDB" id="A0A9X1PXC8"/>
<dbReference type="InterPro" id="IPR027417">
    <property type="entry name" value="P-loop_NTPase"/>
</dbReference>
<name>A0A9X1PXC8_STRM4</name>
<proteinExistence type="predicted"/>
<organism evidence="3 4">
    <name type="scientific">Streptomyces muensis</name>
    <dbReference type="NCBI Taxonomy" id="1077944"/>
    <lineage>
        <taxon>Bacteria</taxon>
        <taxon>Bacillati</taxon>
        <taxon>Actinomycetota</taxon>
        <taxon>Actinomycetes</taxon>
        <taxon>Kitasatosporales</taxon>
        <taxon>Streptomycetaceae</taxon>
        <taxon>Streptomyces</taxon>
    </lineage>
</organism>
<evidence type="ECO:0000313" key="3">
    <source>
        <dbReference type="EMBL" id="MCF1595245.1"/>
    </source>
</evidence>
<dbReference type="InterPro" id="IPR007560">
    <property type="entry name" value="Restrct_endonuc_IV_Mrr"/>
</dbReference>
<dbReference type="SUPFAM" id="SSF52540">
    <property type="entry name" value="P-loop containing nucleoside triphosphate hydrolases"/>
    <property type="match status" value="1"/>
</dbReference>
<evidence type="ECO:0000259" key="2">
    <source>
        <dbReference type="Pfam" id="PF20720"/>
    </source>
</evidence>
<feature type="domain" description="Novel STAND NTPase 3" evidence="2">
    <location>
        <begin position="174"/>
        <end position="332"/>
    </location>
</feature>
<dbReference type="GO" id="GO:0003677">
    <property type="term" value="F:DNA binding"/>
    <property type="evidence" value="ECO:0007669"/>
    <property type="project" value="InterPro"/>
</dbReference>
<dbReference type="InterPro" id="IPR049050">
    <property type="entry name" value="nSTAND3"/>
</dbReference>
<keyword evidence="4" id="KW-1185">Reference proteome</keyword>
<sequence>MDSFELARLTDHDFEVVCRDLFSDVLGIPLEIFPRGRDLGIDLRHTGPAGTTIVQCKHWPRATQKTLIGRLIKDELPKVRVLAPDRYIVASTVGLTVGGKEKLRSAFAPFVGDTGDLYGVDEIVAELLRRPDLVRRHFRLWLSSTAVLQTVLNQDQYLRSSWLQKRLPGVADTFVPHEGFERAQEFLDTQQVCVVAGIPGVGKTTVALMLAAWLMGNGYEVHEITEDVDEIGALWREGTRQVFLYDDFLGRTTLDAPLNKNEDNRLLSVIREIQETPGKALVMTTRDYLLEHARLRHDRLAAPDVSDAVSVIRLTDLHRRVRGQILYNHVHHSSLPPDDKRRFADPKVWRPVVRHKNFNPRLVEETLRLSARRGQDVAAAMLENLDDPRRVWERIVENELTDEAVHLLEVLFTFGSADLDDLQESWRSYRKEMDRAADGRSFRRALQLADGTMVSVEQGRVAFHNPSIEDYVRFHLDNGRARFPELLKALVHEAQVRRIVAAARMADGTGILARLREHEPTVAAVVQAMGADVETRLWDEDESQPTRLEWVLETAELLDSTTLAAYVMREALPPFIHYEYFSHLESLAGSLDASPLVPSTYAERFREEATDSLHSELLESVEAGDWYWSIALYHQLRRTPSRASREQAAQGLVRNALEELRRLAAEPERKPRIGYLERLEELVDFLLKQRAQDELPAEFAVVYERAERVFALREAERGEWLQKYQIQRDPSARSDASRDHVLVTELMRRLDDTR</sequence>
<evidence type="ECO:0000313" key="4">
    <source>
        <dbReference type="Proteomes" id="UP001139384"/>
    </source>
</evidence>
<reference evidence="3" key="1">
    <citation type="submission" date="2022-01" db="EMBL/GenBank/DDBJ databases">
        <title>Draft Genome Sequences of Seven Type Strains of the Genus Streptomyces.</title>
        <authorList>
            <person name="Aziz S."/>
            <person name="Coretto E."/>
            <person name="Chronakova A."/>
            <person name="Sproer C."/>
            <person name="Huber K."/>
            <person name="Nouioui I."/>
            <person name="Gross H."/>
        </authorList>
    </citation>
    <scope>NUCLEOTIDE SEQUENCE</scope>
    <source>
        <strain evidence="3">DSM 103493</strain>
    </source>
</reference>
<dbReference type="GO" id="GO:0009307">
    <property type="term" value="P:DNA restriction-modification system"/>
    <property type="evidence" value="ECO:0007669"/>
    <property type="project" value="InterPro"/>
</dbReference>
<dbReference type="RefSeq" id="WP_234763548.1">
    <property type="nucleotide sequence ID" value="NZ_JAKEIP010000059.1"/>
</dbReference>
<dbReference type="Pfam" id="PF04471">
    <property type="entry name" value="Mrr_cat"/>
    <property type="match status" value="1"/>
</dbReference>
<dbReference type="Pfam" id="PF20720">
    <property type="entry name" value="nSTAND3"/>
    <property type="match status" value="1"/>
</dbReference>
<feature type="domain" description="Restriction endonuclease type IV Mrr" evidence="1">
    <location>
        <begin position="7"/>
        <end position="71"/>
    </location>
</feature>
<evidence type="ECO:0000259" key="1">
    <source>
        <dbReference type="Pfam" id="PF04471"/>
    </source>
</evidence>
<accession>A0A9X1PXC8</accession>
<evidence type="ECO:0008006" key="5">
    <source>
        <dbReference type="Google" id="ProtNLM"/>
    </source>
</evidence>